<sequence>MDSTRASFSQMWHEQGIQLMVIISLMLQLILLFTGNHRWRRIRWRKISGFMRFIVWLVYVGADAIAVFTIGLFSQYEEKYKLRSHDSSAHDRMLPFLWAPFLLLHLGGQDTITAFSIEDNNLWLRHLLNLLIQVSLAMYVFWKSLDILNSHLLAVAVPIFVAGIIKYGERTWALQRGSRDSLGSRKVEEEESQDESVAGDVVAAYALKSVLQGRGLLAGRTMFQLGDGVKGHLVDNFADMGQREGKLKVVTMELRMIYDILYTKAMVLQSWTGRVLRCGALIAMLVAFVLFSMNQELQGHNKANVTITYALFVGSIFMEFYSASMVIVSPWTRACSKEGSFLCWLGRAASRKGLACPSMGQFNLTDYSLYEKSVPRFSKVIAALGLEKQWRNLWHIKHVEDKEIMEYIVGFFDDTDSGQRYQRLELGRKLNYLLSLPFEHALFRLHIFTDMHISRHLQLGGDASHSALLVAECRKISDYLMYLMVVHPSMLPVSTAAQDLEPCFAEWIRHNHSDNMTKREILEAYANQRLYNERFSSCPFEEFPSMHSLSELKEVLVRVLIYAAGKCPMELHARKLSDGVEPLTVVASIMMHHGLGDVGREFKLLASDDPHVPTPGSLVSVDQSSWIRRPQGPLYAFEFYQHAYEYDHQTWSLLQPSQEYPRLFVRAWAPRDMVYQSWMSRWEGGQAGWSTSEREQTDWSSSDIQQHVVNMNGLNLPLPLHTQPGQFPSLPNASPDTDVGSEVYWSSSETWQANQSPETDMHRIDIPTDPQIQQIASGTNTSPETDLALEVYLSSPEIEQIYSSSEIHQLDVPMPPQSQQFAIQQNLETVVAPETEQKQVDGALEIELADVASEIEQAGGVLEIEQKDNVGSSTN</sequence>
<accession>A0A3B6J0P7</accession>
<keyword evidence="1" id="KW-0472">Membrane</keyword>
<evidence type="ECO:0000313" key="3">
    <source>
        <dbReference type="EnsemblPlants" id="TraesCS4B02G394500.1"/>
    </source>
</evidence>
<keyword evidence="4" id="KW-1185">Reference proteome</keyword>
<gene>
    <name evidence="3" type="primary">LOC123094050</name>
</gene>
<dbReference type="Gramene" id="TraesROB_scaffold_081780_01G000200.1">
    <property type="protein sequence ID" value="TraesROB_scaffold_081780_01G000200.1"/>
    <property type="gene ID" value="TraesROB_scaffold_081780_01G000200"/>
</dbReference>
<dbReference type="Gramene" id="TraesCS4B03G1004900.1">
    <property type="protein sequence ID" value="TraesCS4B03G1004900.1.CDS"/>
    <property type="gene ID" value="TraesCS4B03G1004900"/>
</dbReference>
<dbReference type="STRING" id="4565.A0A3B6J0P7"/>
<dbReference type="Gramene" id="TraesSYM4B03G02438840.1">
    <property type="protein sequence ID" value="TraesSYM4B03G02438840.1"/>
    <property type="gene ID" value="TraesSYM4B03G02438840"/>
</dbReference>
<evidence type="ECO:0000256" key="1">
    <source>
        <dbReference type="SAM" id="Phobius"/>
    </source>
</evidence>
<dbReference type="Gramene" id="TraesCAD_scaffold_069759_01G000200.1">
    <property type="protein sequence ID" value="TraesCAD_scaffold_069759_01G000200.1"/>
    <property type="gene ID" value="TraesCAD_scaffold_069759_01G000200"/>
</dbReference>
<dbReference type="Gramene" id="TraesCS4B02G394500.1">
    <property type="protein sequence ID" value="TraesCS4B02G394500.1"/>
    <property type="gene ID" value="TraesCS4B02G394500"/>
</dbReference>
<dbReference type="Gramene" id="TraesLAC4B03G02364910.1">
    <property type="protein sequence ID" value="TraesLAC4B03G02364910.1"/>
    <property type="gene ID" value="TraesLAC4B03G02364910"/>
</dbReference>
<dbReference type="Gramene" id="TraesRN4B0101031800.1">
    <property type="protein sequence ID" value="TraesRN4B0101031800.1"/>
    <property type="gene ID" value="TraesRN4B0101031800"/>
</dbReference>
<dbReference type="Gramene" id="TraesSTA4B03G02406500.1">
    <property type="protein sequence ID" value="TraesSTA4B03G02406500.1"/>
    <property type="gene ID" value="TraesSTA4B03G02406500"/>
</dbReference>
<feature type="transmembrane region" description="Helical" evidence="1">
    <location>
        <begin position="15"/>
        <end position="33"/>
    </location>
</feature>
<dbReference type="InterPro" id="IPR025315">
    <property type="entry name" value="DUF4220"/>
</dbReference>
<feature type="transmembrane region" description="Helical" evidence="1">
    <location>
        <begin position="53"/>
        <end position="76"/>
    </location>
</feature>
<dbReference type="Gramene" id="TraesMAC4B03G02409100.1">
    <property type="protein sequence ID" value="TraesMAC4B03G02409100.1"/>
    <property type="gene ID" value="TraesMAC4B03G02409100"/>
</dbReference>
<dbReference type="SMR" id="A0A3B6J0P7"/>
<feature type="transmembrane region" description="Helical" evidence="1">
    <location>
        <begin position="275"/>
        <end position="294"/>
    </location>
</feature>
<proteinExistence type="predicted"/>
<dbReference type="Gramene" id="TraesLDM4B03G02413380.1">
    <property type="protein sequence ID" value="TraesLDM4B03G02413380.1"/>
    <property type="gene ID" value="TraesLDM4B03G02413380"/>
</dbReference>
<feature type="domain" description="DUF4220" evidence="2">
    <location>
        <begin position="56"/>
        <end position="345"/>
    </location>
</feature>
<dbReference type="InterPro" id="IPR007658">
    <property type="entry name" value="DUF594"/>
</dbReference>
<keyword evidence="1" id="KW-0812">Transmembrane</keyword>
<evidence type="ECO:0000313" key="4">
    <source>
        <dbReference type="Proteomes" id="UP000019116"/>
    </source>
</evidence>
<dbReference type="Pfam" id="PF13968">
    <property type="entry name" value="DUF4220"/>
    <property type="match status" value="1"/>
</dbReference>
<organism evidence="3">
    <name type="scientific">Triticum aestivum</name>
    <name type="common">Wheat</name>
    <dbReference type="NCBI Taxonomy" id="4565"/>
    <lineage>
        <taxon>Eukaryota</taxon>
        <taxon>Viridiplantae</taxon>
        <taxon>Streptophyta</taxon>
        <taxon>Embryophyta</taxon>
        <taxon>Tracheophyta</taxon>
        <taxon>Spermatophyta</taxon>
        <taxon>Magnoliopsida</taxon>
        <taxon>Liliopsida</taxon>
        <taxon>Poales</taxon>
        <taxon>Poaceae</taxon>
        <taxon>BOP clade</taxon>
        <taxon>Pooideae</taxon>
        <taxon>Triticodae</taxon>
        <taxon>Triticeae</taxon>
        <taxon>Triticinae</taxon>
        <taxon>Triticum</taxon>
    </lineage>
</organism>
<dbReference type="Gramene" id="TraesCLE_scaffold_163591_01G000100.1">
    <property type="protein sequence ID" value="TraesCLE_scaffold_163591_01G000100.1"/>
    <property type="gene ID" value="TraesCLE_scaffold_163591_01G000100"/>
</dbReference>
<dbReference type="PANTHER" id="PTHR31325">
    <property type="entry name" value="OS01G0798800 PROTEIN-RELATED"/>
    <property type="match status" value="1"/>
</dbReference>
<feature type="transmembrane region" description="Helical" evidence="1">
    <location>
        <begin position="122"/>
        <end position="142"/>
    </location>
</feature>
<evidence type="ECO:0000259" key="2">
    <source>
        <dbReference type="Pfam" id="PF13968"/>
    </source>
</evidence>
<feature type="transmembrane region" description="Helical" evidence="1">
    <location>
        <begin position="148"/>
        <end position="168"/>
    </location>
</feature>
<dbReference type="Proteomes" id="UP000019116">
    <property type="component" value="Chromosome 4B"/>
</dbReference>
<reference evidence="3" key="2">
    <citation type="submission" date="2018-10" db="UniProtKB">
        <authorList>
            <consortium name="EnsemblPlants"/>
        </authorList>
    </citation>
    <scope>IDENTIFICATION</scope>
</reference>
<keyword evidence="1" id="KW-1133">Transmembrane helix</keyword>
<protein>
    <recommendedName>
        <fullName evidence="2">DUF4220 domain-containing protein</fullName>
    </recommendedName>
</protein>
<dbReference type="OMA" id="VEAQGIF"/>
<dbReference type="Pfam" id="PF04578">
    <property type="entry name" value="DUF594"/>
    <property type="match status" value="1"/>
</dbReference>
<name>A0A3B6J0P7_WHEAT</name>
<dbReference type="Gramene" id="TraesWEE_scaffold_080954_01G000200.1">
    <property type="protein sequence ID" value="TraesWEE_scaffold_080954_01G000200.1"/>
    <property type="gene ID" value="TraesWEE_scaffold_080954_01G000200"/>
</dbReference>
<dbReference type="Gramene" id="TraesARI4B03G02448070.1">
    <property type="protein sequence ID" value="TraesARI4B03G02448070.1"/>
    <property type="gene ID" value="TraesARI4B03G02448070"/>
</dbReference>
<dbReference type="AlphaFoldDB" id="A0A3B6J0P7"/>
<dbReference type="RefSeq" id="XP_044372071.1">
    <property type="nucleotide sequence ID" value="XM_044516136.1"/>
</dbReference>
<dbReference type="OrthoDB" id="590307at2759"/>
<dbReference type="EnsemblPlants" id="TraesCS4B02G394500.1">
    <property type="protein sequence ID" value="TraesCS4B02G394500.1"/>
    <property type="gene ID" value="TraesCS4B02G394500"/>
</dbReference>
<dbReference type="Gramene" id="TraesJAG4B03G02409140.1">
    <property type="protein sequence ID" value="TraesJAG4B03G02409140.1"/>
    <property type="gene ID" value="TraesJAG4B03G02409140"/>
</dbReference>
<dbReference type="GeneID" id="123094050"/>
<feature type="transmembrane region" description="Helical" evidence="1">
    <location>
        <begin position="306"/>
        <end position="328"/>
    </location>
</feature>
<reference evidence="3" key="1">
    <citation type="submission" date="2018-08" db="EMBL/GenBank/DDBJ databases">
        <authorList>
            <person name="Rossello M."/>
        </authorList>
    </citation>
    <scope>NUCLEOTIDE SEQUENCE [LARGE SCALE GENOMIC DNA]</scope>
    <source>
        <strain evidence="3">cv. Chinese Spring</strain>
    </source>
</reference>